<protein>
    <recommendedName>
        <fullName evidence="2">Curli production assembly/transport component CsgE</fullName>
    </recommendedName>
</protein>
<evidence type="ECO:0000256" key="4">
    <source>
        <dbReference type="SAM" id="SignalP"/>
    </source>
</evidence>
<dbReference type="HOGENOM" id="CLU_131424_0_0_6"/>
<keyword evidence="3 4" id="KW-0732">Signal</keyword>
<dbReference type="RefSeq" id="WP_052355232.1">
    <property type="nucleotide sequence ID" value="NZ_HG322950.1"/>
</dbReference>
<reference evidence="5 6" key="2">
    <citation type="submission" date="2014-05" db="EMBL/GenBank/DDBJ databases">
        <title>Genome sequence of the 3-chlorobenzoate degrading bacterium Pseudomonas knackmussii B13 shows multiple evidence for horizontal gene transfer.</title>
        <authorList>
            <person name="Miyazaki R."/>
            <person name="Bertelli C."/>
            <person name="Falquet L."/>
            <person name="Robinson-Rechavi M."/>
            <person name="Gharib W."/>
            <person name="Roy S."/>
            <person name="Van der Meer J.R."/>
        </authorList>
    </citation>
    <scope>NUCLEOTIDE SEQUENCE [LARGE SCALE GENOMIC DNA]</scope>
    <source>
        <strain evidence="5 6">B13</strain>
    </source>
</reference>
<evidence type="ECO:0000256" key="2">
    <source>
        <dbReference type="ARBA" id="ARBA00014024"/>
    </source>
</evidence>
<dbReference type="PATRIC" id="fig|1301098.3.peg.2077"/>
<dbReference type="Pfam" id="PF10627">
    <property type="entry name" value="CsgE"/>
    <property type="match status" value="1"/>
</dbReference>
<dbReference type="KEGG" id="pkc:PKB_2087"/>
<dbReference type="EMBL" id="HG322950">
    <property type="protein sequence ID" value="CDF83434.1"/>
    <property type="molecule type" value="Genomic_DNA"/>
</dbReference>
<feature type="signal peptide" evidence="4">
    <location>
        <begin position="1"/>
        <end position="20"/>
    </location>
</feature>
<dbReference type="NCBIfam" id="NF007701">
    <property type="entry name" value="PRK10386.1"/>
    <property type="match status" value="1"/>
</dbReference>
<dbReference type="Proteomes" id="UP000025241">
    <property type="component" value="Chromosome I"/>
</dbReference>
<organism evidence="5 6">
    <name type="scientific">Pseudomonas knackmussii (strain DSM 6978 / CCUG 54928 / LMG 23759 / B13)</name>
    <dbReference type="NCBI Taxonomy" id="1301098"/>
    <lineage>
        <taxon>Bacteria</taxon>
        <taxon>Pseudomonadati</taxon>
        <taxon>Pseudomonadota</taxon>
        <taxon>Gammaproteobacteria</taxon>
        <taxon>Pseudomonadales</taxon>
        <taxon>Pseudomonadaceae</taxon>
        <taxon>Pseudomonas</taxon>
    </lineage>
</organism>
<dbReference type="STRING" id="1301098.PKB_2087"/>
<dbReference type="AlphaFoldDB" id="A0A024HFN1"/>
<evidence type="ECO:0000256" key="1">
    <source>
        <dbReference type="ARBA" id="ARBA00003989"/>
    </source>
</evidence>
<name>A0A024HFN1_PSEKB</name>
<evidence type="ECO:0000313" key="6">
    <source>
        <dbReference type="Proteomes" id="UP000025241"/>
    </source>
</evidence>
<reference evidence="5 6" key="1">
    <citation type="submission" date="2013-03" db="EMBL/GenBank/DDBJ databases">
        <authorList>
            <person name="Linke B."/>
        </authorList>
    </citation>
    <scope>NUCLEOTIDE SEQUENCE [LARGE SCALE GENOMIC DNA]</scope>
    <source>
        <strain evidence="5 6">B13</strain>
    </source>
</reference>
<comment type="function">
    <text evidence="1">May be involved in the biogenesis of curli organelles.</text>
</comment>
<evidence type="ECO:0000256" key="3">
    <source>
        <dbReference type="ARBA" id="ARBA00022729"/>
    </source>
</evidence>
<dbReference type="eggNOG" id="ENOG502ZPXX">
    <property type="taxonomic scope" value="Bacteria"/>
</dbReference>
<dbReference type="InterPro" id="IPR018900">
    <property type="entry name" value="Curli_CsgE"/>
</dbReference>
<gene>
    <name evidence="5" type="ORF">PKB_2087</name>
</gene>
<feature type="chain" id="PRO_5001529952" description="Curli production assembly/transport component CsgE" evidence="4">
    <location>
        <begin position="21"/>
        <end position="130"/>
    </location>
</feature>
<dbReference type="OrthoDB" id="6869495at2"/>
<evidence type="ECO:0000313" key="5">
    <source>
        <dbReference type="EMBL" id="CDF83434.1"/>
    </source>
</evidence>
<proteinExistence type="predicted"/>
<sequence length="130" mass="14929">MSRLLLAVLLSVLALGQAHADAEDEMKGFIVDETISHIGHDFYRYFSERLRDSTPLDFNLVVRERPSARWGSLVWVENQQRVVYREFLPPNTAELKPVAYAAANQVAEAVVRQRLEMLLQDTSDIERDEL</sequence>
<keyword evidence="6" id="KW-1185">Reference proteome</keyword>
<accession>A0A024HFN1</accession>